<keyword evidence="2" id="KW-0812">Transmembrane</keyword>
<dbReference type="EMBL" id="MCGN01000002">
    <property type="protein sequence ID" value="ORZ00694.1"/>
    <property type="molecule type" value="Genomic_DNA"/>
</dbReference>
<accession>A0A1X2HMT1</accession>
<organism evidence="7 8">
    <name type="scientific">Syncephalastrum racemosum</name>
    <name type="common">Filamentous fungus</name>
    <dbReference type="NCBI Taxonomy" id="13706"/>
    <lineage>
        <taxon>Eukaryota</taxon>
        <taxon>Fungi</taxon>
        <taxon>Fungi incertae sedis</taxon>
        <taxon>Mucoromycota</taxon>
        <taxon>Mucoromycotina</taxon>
        <taxon>Mucoromycetes</taxon>
        <taxon>Mucorales</taxon>
        <taxon>Syncephalastraceae</taxon>
        <taxon>Syncephalastrum</taxon>
    </lineage>
</organism>
<dbReference type="OMA" id="SGQYRIY"/>
<evidence type="ECO:0000256" key="2">
    <source>
        <dbReference type="ARBA" id="ARBA00022692"/>
    </source>
</evidence>
<evidence type="ECO:0000313" key="8">
    <source>
        <dbReference type="Proteomes" id="UP000242180"/>
    </source>
</evidence>
<dbReference type="Proteomes" id="UP000242180">
    <property type="component" value="Unassembled WGS sequence"/>
</dbReference>
<evidence type="ECO:0000256" key="1">
    <source>
        <dbReference type="ARBA" id="ARBA00004606"/>
    </source>
</evidence>
<dbReference type="AlphaFoldDB" id="A0A1X2HMT1"/>
<dbReference type="GO" id="GO:0016020">
    <property type="term" value="C:membrane"/>
    <property type="evidence" value="ECO:0007669"/>
    <property type="project" value="UniProtKB-SubCell"/>
</dbReference>
<proteinExistence type="predicted"/>
<dbReference type="Pfam" id="PF13896">
    <property type="entry name" value="Glyco_transf_49"/>
    <property type="match status" value="2"/>
</dbReference>
<dbReference type="PANTHER" id="PTHR12270">
    <property type="entry name" value="GLYCOSYLTRANSFERASE-RELATED"/>
    <property type="match status" value="1"/>
</dbReference>
<dbReference type="PANTHER" id="PTHR12270:SF25">
    <property type="entry name" value="GLYCOSYLTRANSFERASE-LIKE PROTEIN LARGE"/>
    <property type="match status" value="1"/>
</dbReference>
<dbReference type="STRING" id="13706.A0A1X2HMT1"/>
<evidence type="ECO:0000256" key="3">
    <source>
        <dbReference type="ARBA" id="ARBA00022968"/>
    </source>
</evidence>
<keyword evidence="6" id="KW-0325">Glycoprotein</keyword>
<dbReference type="GO" id="GO:0015020">
    <property type="term" value="F:glucuronosyltransferase activity"/>
    <property type="evidence" value="ECO:0007669"/>
    <property type="project" value="TreeGrafter"/>
</dbReference>
<keyword evidence="8" id="KW-1185">Reference proteome</keyword>
<comment type="subcellular location">
    <subcellularLocation>
        <location evidence="1">Membrane</location>
        <topology evidence="1">Single-pass type II membrane protein</topology>
    </subcellularLocation>
</comment>
<dbReference type="GO" id="GO:0035269">
    <property type="term" value="P:protein O-linked glycosylation via mannose"/>
    <property type="evidence" value="ECO:0007669"/>
    <property type="project" value="TreeGrafter"/>
</dbReference>
<dbReference type="SUPFAM" id="SSF53448">
    <property type="entry name" value="Nucleotide-diphospho-sugar transferases"/>
    <property type="match status" value="1"/>
</dbReference>
<keyword evidence="5" id="KW-0472">Membrane</keyword>
<dbReference type="InParanoid" id="A0A1X2HMT1"/>
<dbReference type="InterPro" id="IPR051292">
    <property type="entry name" value="Xyl/GlcA_transferase"/>
</dbReference>
<evidence type="ECO:0000256" key="5">
    <source>
        <dbReference type="ARBA" id="ARBA00023136"/>
    </source>
</evidence>
<evidence type="ECO:0000256" key="4">
    <source>
        <dbReference type="ARBA" id="ARBA00022989"/>
    </source>
</evidence>
<evidence type="ECO:0000313" key="7">
    <source>
        <dbReference type="EMBL" id="ORZ00694.1"/>
    </source>
</evidence>
<dbReference type="GO" id="GO:0042285">
    <property type="term" value="F:xylosyltransferase activity"/>
    <property type="evidence" value="ECO:0007669"/>
    <property type="project" value="TreeGrafter"/>
</dbReference>
<protein>
    <submittedName>
        <fullName evidence="7">Glycosyl-transferase for dystroglycan-domain-containing protein</fullName>
    </submittedName>
</protein>
<dbReference type="OrthoDB" id="411524at2759"/>
<dbReference type="InterPro" id="IPR029044">
    <property type="entry name" value="Nucleotide-diphossugar_trans"/>
</dbReference>
<reference evidence="7 8" key="1">
    <citation type="submission" date="2016-07" db="EMBL/GenBank/DDBJ databases">
        <title>Pervasive Adenine N6-methylation of Active Genes in Fungi.</title>
        <authorList>
            <consortium name="DOE Joint Genome Institute"/>
            <person name="Mondo S.J."/>
            <person name="Dannebaum R.O."/>
            <person name="Kuo R.C."/>
            <person name="Labutti K."/>
            <person name="Haridas S."/>
            <person name="Kuo A."/>
            <person name="Salamov A."/>
            <person name="Ahrendt S.R."/>
            <person name="Lipzen A."/>
            <person name="Sullivan W."/>
            <person name="Andreopoulos W.B."/>
            <person name="Clum A."/>
            <person name="Lindquist E."/>
            <person name="Daum C."/>
            <person name="Ramamoorthy G.K."/>
            <person name="Gryganskyi A."/>
            <person name="Culley D."/>
            <person name="Magnuson J.K."/>
            <person name="James T.Y."/>
            <person name="O'Malley M.A."/>
            <person name="Stajich J.E."/>
            <person name="Spatafora J.W."/>
            <person name="Visel A."/>
            <person name="Grigoriev I.V."/>
        </authorList>
    </citation>
    <scope>NUCLEOTIDE SEQUENCE [LARGE SCALE GENOMIC DNA]</scope>
    <source>
        <strain evidence="7 8">NRRL 2496</strain>
    </source>
</reference>
<sequence length="431" mass="50220">MADKLTPTKVVKYLAVLYVLCSLLYSTAHLLGLTRSSSAATASHAIKARSNNEKPLTVPELQQRYQGDQLVSWGNSGTRQEAMSEDLLLGKVFSDAMGPSKVIPYYFKAEERFDNEDLTMATLVTHNRFKVLSRLASHYKGPVSAAIHVNDDASKQVILTDLHKLYEENPDMRRYVDLHLVVDKFDRQFNMWRNVAKFFARTDYIMMLDVDFHLCTDFRKSLKKHPQLMDVLRSGRGAIVVPAFEYIHEEDGEDWRDFPKDKAALLDIVRTDKIDMFHRSWKRGHGSTNYTRWYESTEPYKVVDYNYSYEPYVIFKKEGTPWCEERFIGYGANKAACLYEIYLAGIDYWVLPDDFLIHQTHHYPEETRAKERKYNKKLYDYFREEVCLRYSRTMIAAGLWDTSRADNVKQECNKIKGFNDVVGRMLGQTQA</sequence>
<keyword evidence="3" id="KW-0735">Signal-anchor</keyword>
<keyword evidence="4" id="KW-1133">Transmembrane helix</keyword>
<keyword evidence="7" id="KW-0808">Transferase</keyword>
<gene>
    <name evidence="7" type="ORF">BCR43DRAFT_485647</name>
</gene>
<name>A0A1X2HMT1_SYNRA</name>
<dbReference type="Gene3D" id="3.90.550.10">
    <property type="entry name" value="Spore Coat Polysaccharide Biosynthesis Protein SpsA, Chain A"/>
    <property type="match status" value="1"/>
</dbReference>
<evidence type="ECO:0000256" key="6">
    <source>
        <dbReference type="ARBA" id="ARBA00023180"/>
    </source>
</evidence>
<comment type="caution">
    <text evidence="7">The sequence shown here is derived from an EMBL/GenBank/DDBJ whole genome shotgun (WGS) entry which is preliminary data.</text>
</comment>